<dbReference type="GO" id="GO:0006412">
    <property type="term" value="P:translation"/>
    <property type="evidence" value="ECO:0007669"/>
    <property type="project" value="UniProtKB-UniRule"/>
</dbReference>
<evidence type="ECO:0000256" key="8">
    <source>
        <dbReference type="HAMAP-Rule" id="MF_00500"/>
    </source>
</evidence>
<dbReference type="Pfam" id="PF01649">
    <property type="entry name" value="Ribosomal_S20p"/>
    <property type="match status" value="1"/>
</dbReference>
<dbReference type="KEGG" id="osu:NT6N_39270"/>
<protein>
    <recommendedName>
        <fullName evidence="7 8">Small ribosomal subunit protein bS20</fullName>
    </recommendedName>
</protein>
<comment type="similarity">
    <text evidence="2 8">Belongs to the bacterial ribosomal protein bS20 family.</text>
</comment>
<dbReference type="AlphaFoldDB" id="A0AAT9FRV4"/>
<evidence type="ECO:0000256" key="9">
    <source>
        <dbReference type="SAM" id="MobiDB-lite"/>
    </source>
</evidence>
<evidence type="ECO:0000256" key="7">
    <source>
        <dbReference type="ARBA" id="ARBA00035136"/>
    </source>
</evidence>
<dbReference type="PANTHER" id="PTHR33398">
    <property type="entry name" value="30S RIBOSOMAL PROTEIN S20"/>
    <property type="match status" value="1"/>
</dbReference>
<feature type="region of interest" description="Disordered" evidence="9">
    <location>
        <begin position="1"/>
        <end position="28"/>
    </location>
</feature>
<comment type="function">
    <text evidence="1 8">Binds directly to 16S ribosomal RNA.</text>
</comment>
<dbReference type="EMBL" id="AP026866">
    <property type="protein sequence ID" value="BDS08887.1"/>
    <property type="molecule type" value="Genomic_DNA"/>
</dbReference>
<evidence type="ECO:0000256" key="5">
    <source>
        <dbReference type="ARBA" id="ARBA00022980"/>
    </source>
</evidence>
<dbReference type="GO" id="GO:0070181">
    <property type="term" value="F:small ribosomal subunit rRNA binding"/>
    <property type="evidence" value="ECO:0007669"/>
    <property type="project" value="TreeGrafter"/>
</dbReference>
<evidence type="ECO:0000256" key="1">
    <source>
        <dbReference type="ARBA" id="ARBA00003134"/>
    </source>
</evidence>
<evidence type="ECO:0000256" key="2">
    <source>
        <dbReference type="ARBA" id="ARBA00007634"/>
    </source>
</evidence>
<gene>
    <name evidence="8 10" type="primary">rpsT</name>
    <name evidence="10" type="ORF">NT6N_39270</name>
</gene>
<feature type="compositionally biased region" description="Polar residues" evidence="9">
    <location>
        <begin position="13"/>
        <end position="28"/>
    </location>
</feature>
<evidence type="ECO:0000313" key="10">
    <source>
        <dbReference type="EMBL" id="BDS08887.1"/>
    </source>
</evidence>
<sequence>MANTKSALKRVRQNQTRAARNKSLSTRMKTLRKKTLAAAEAGDKETAQKTFSEFASAVDKCAKNNIIHKNKAANVKSKTQKHLVS</sequence>
<organism evidence="10">
    <name type="scientific">Oceaniferula spumae</name>
    <dbReference type="NCBI Taxonomy" id="2979115"/>
    <lineage>
        <taxon>Bacteria</taxon>
        <taxon>Pseudomonadati</taxon>
        <taxon>Verrucomicrobiota</taxon>
        <taxon>Verrucomicrobiia</taxon>
        <taxon>Verrucomicrobiales</taxon>
        <taxon>Verrucomicrobiaceae</taxon>
        <taxon>Oceaniferula</taxon>
    </lineage>
</organism>
<accession>A0AAT9FRV4</accession>
<dbReference type="InterPro" id="IPR002583">
    <property type="entry name" value="Ribosomal_bS20"/>
</dbReference>
<keyword evidence="3 8" id="KW-0699">rRNA-binding</keyword>
<dbReference type="GO" id="GO:0005829">
    <property type="term" value="C:cytosol"/>
    <property type="evidence" value="ECO:0007669"/>
    <property type="project" value="TreeGrafter"/>
</dbReference>
<reference evidence="10" key="1">
    <citation type="submission" date="2024-07" db="EMBL/GenBank/DDBJ databases">
        <title>Complete genome sequence of Verrucomicrobiaceae bacterium NT6N.</title>
        <authorList>
            <person name="Huang C."/>
            <person name="Takami H."/>
            <person name="Hamasaki K."/>
        </authorList>
    </citation>
    <scope>NUCLEOTIDE SEQUENCE</scope>
    <source>
        <strain evidence="10">NT6N</strain>
    </source>
</reference>
<evidence type="ECO:0000256" key="4">
    <source>
        <dbReference type="ARBA" id="ARBA00022884"/>
    </source>
</evidence>
<dbReference type="GO" id="GO:0003735">
    <property type="term" value="F:structural constituent of ribosome"/>
    <property type="evidence" value="ECO:0007669"/>
    <property type="project" value="InterPro"/>
</dbReference>
<keyword evidence="4 8" id="KW-0694">RNA-binding</keyword>
<evidence type="ECO:0000256" key="3">
    <source>
        <dbReference type="ARBA" id="ARBA00022730"/>
    </source>
</evidence>
<dbReference type="PANTHER" id="PTHR33398:SF1">
    <property type="entry name" value="SMALL RIBOSOMAL SUBUNIT PROTEIN BS20C"/>
    <property type="match status" value="1"/>
</dbReference>
<keyword evidence="6 8" id="KW-0687">Ribonucleoprotein</keyword>
<evidence type="ECO:0000256" key="6">
    <source>
        <dbReference type="ARBA" id="ARBA00023274"/>
    </source>
</evidence>
<dbReference type="HAMAP" id="MF_00500">
    <property type="entry name" value="Ribosomal_bS20"/>
    <property type="match status" value="1"/>
</dbReference>
<dbReference type="NCBIfam" id="TIGR00029">
    <property type="entry name" value="S20"/>
    <property type="match status" value="1"/>
</dbReference>
<dbReference type="InterPro" id="IPR036510">
    <property type="entry name" value="Ribosomal_bS20_sf"/>
</dbReference>
<keyword evidence="5 8" id="KW-0689">Ribosomal protein</keyword>
<dbReference type="GO" id="GO:0015935">
    <property type="term" value="C:small ribosomal subunit"/>
    <property type="evidence" value="ECO:0007669"/>
    <property type="project" value="TreeGrafter"/>
</dbReference>
<dbReference type="Gene3D" id="1.20.58.110">
    <property type="entry name" value="Ribosomal protein S20"/>
    <property type="match status" value="1"/>
</dbReference>
<dbReference type="SUPFAM" id="SSF46992">
    <property type="entry name" value="Ribosomal protein S20"/>
    <property type="match status" value="1"/>
</dbReference>
<proteinExistence type="inferred from homology"/>
<name>A0AAT9FRV4_9BACT</name>